<comment type="caution">
    <text evidence="2">The sequence shown here is derived from an EMBL/GenBank/DDBJ whole genome shotgun (WGS) entry which is preliminary data.</text>
</comment>
<gene>
    <name evidence="2" type="ORF">R5R35_009145</name>
</gene>
<feature type="compositionally biased region" description="Gly residues" evidence="1">
    <location>
        <begin position="46"/>
        <end position="63"/>
    </location>
</feature>
<keyword evidence="3" id="KW-1185">Reference proteome</keyword>
<organism evidence="2 3">
    <name type="scientific">Gryllus longicercus</name>
    <dbReference type="NCBI Taxonomy" id="2509291"/>
    <lineage>
        <taxon>Eukaryota</taxon>
        <taxon>Metazoa</taxon>
        <taxon>Ecdysozoa</taxon>
        <taxon>Arthropoda</taxon>
        <taxon>Hexapoda</taxon>
        <taxon>Insecta</taxon>
        <taxon>Pterygota</taxon>
        <taxon>Neoptera</taxon>
        <taxon>Polyneoptera</taxon>
        <taxon>Orthoptera</taxon>
        <taxon>Ensifera</taxon>
        <taxon>Gryllidea</taxon>
        <taxon>Grylloidea</taxon>
        <taxon>Gryllidae</taxon>
        <taxon>Gryllinae</taxon>
        <taxon>Gryllus</taxon>
    </lineage>
</organism>
<dbReference type="AlphaFoldDB" id="A0AAN9UYV6"/>
<feature type="compositionally biased region" description="Low complexity" evidence="1">
    <location>
        <begin position="10"/>
        <end position="38"/>
    </location>
</feature>
<reference evidence="2 3" key="1">
    <citation type="submission" date="2024-03" db="EMBL/GenBank/DDBJ databases">
        <title>The genome assembly and annotation of the cricket Gryllus longicercus Weissman &amp; Gray.</title>
        <authorList>
            <person name="Szrajer S."/>
            <person name="Gray D."/>
            <person name="Ylla G."/>
        </authorList>
    </citation>
    <scope>NUCLEOTIDE SEQUENCE [LARGE SCALE GENOMIC DNA]</scope>
    <source>
        <strain evidence="2">DAG 2021-001</strain>
        <tissue evidence="2">Whole body minus gut</tissue>
    </source>
</reference>
<name>A0AAN9UYV6_9ORTH</name>
<feature type="region of interest" description="Disordered" evidence="1">
    <location>
        <begin position="1"/>
        <end position="121"/>
    </location>
</feature>
<proteinExistence type="predicted"/>
<evidence type="ECO:0000313" key="2">
    <source>
        <dbReference type="EMBL" id="KAK7788396.1"/>
    </source>
</evidence>
<accession>A0AAN9UYV6</accession>
<dbReference type="Proteomes" id="UP001378592">
    <property type="component" value="Unassembled WGS sequence"/>
</dbReference>
<evidence type="ECO:0000313" key="3">
    <source>
        <dbReference type="Proteomes" id="UP001378592"/>
    </source>
</evidence>
<evidence type="ECO:0000256" key="1">
    <source>
        <dbReference type="SAM" id="MobiDB-lite"/>
    </source>
</evidence>
<feature type="compositionally biased region" description="Basic residues" evidence="1">
    <location>
        <begin position="80"/>
        <end position="92"/>
    </location>
</feature>
<protein>
    <submittedName>
        <fullName evidence="2">Uncharacterized protein</fullName>
    </submittedName>
</protein>
<sequence length="184" mass="19215">MRAVPVRRQPLPSSSSSPSTSASSRAPLQRQPAAAVALPRPPGAGRRCGGDGGGGGGGGGGKAQAGWQTPQRSLMCGHCTRGRRGTARRRQRGNTPGADTHARRQAGDRPPGVGRRSPHRGCLRRHDANAASGKQPPLLTPPPQKLHLAEALTRVCGSRENAARASKNFRGQLEINIGKRVPGF</sequence>
<dbReference type="EMBL" id="JAZDUA010001143">
    <property type="protein sequence ID" value="KAK7788396.1"/>
    <property type="molecule type" value="Genomic_DNA"/>
</dbReference>